<dbReference type="AlphaFoldDB" id="B5YLZ9"/>
<sequence>MVAFYVIMDSNDGGGGGEKNEYLGKDATSRPMMPMLPIPNNSNARASRNNSSIHQYPTFFEQQNPSVANNVLQMQMYCQLLRNQEAERNASAMATMNIANNQHRHLISHTPSASFSNSSSGASTSFSGSMNVGTTTVNPFILQQNVPQPPTLNTFNTFNNPHQSYRSAFSSAGINQLRMSSAYPRLSFTGASGSMAEQISSMPPAPTSSSILLHSVGDVDSPSPSSNRTDPAWDEQYEALCQFKAQFGHCRVPARYKKNSRLG</sequence>
<dbReference type="InterPro" id="IPR005114">
    <property type="entry name" value="Helicase_assoc"/>
</dbReference>
<proteinExistence type="predicted"/>
<evidence type="ECO:0000313" key="3">
    <source>
        <dbReference type="EMBL" id="ACI64322.1"/>
    </source>
</evidence>
<dbReference type="InParanoid" id="B5YLZ9"/>
<feature type="domain" description="Helicase-associated" evidence="2">
    <location>
        <begin position="231"/>
        <end position="263"/>
    </location>
</feature>
<dbReference type="GeneID" id="7444793"/>
<feature type="region of interest" description="Disordered" evidence="1">
    <location>
        <begin position="197"/>
        <end position="231"/>
    </location>
</feature>
<dbReference type="RefSeq" id="XP_002295605.1">
    <property type="nucleotide sequence ID" value="XM_002295569.1"/>
</dbReference>
<reference evidence="3 4" key="2">
    <citation type="journal article" date="2008" name="Nature">
        <title>The Phaeodactylum genome reveals the evolutionary history of diatom genomes.</title>
        <authorList>
            <person name="Bowler C."/>
            <person name="Allen A.E."/>
            <person name="Badger J.H."/>
            <person name="Grimwood J."/>
            <person name="Jabbari K."/>
            <person name="Kuo A."/>
            <person name="Maheswari U."/>
            <person name="Martens C."/>
            <person name="Maumus F."/>
            <person name="Otillar R.P."/>
            <person name="Rayko E."/>
            <person name="Salamov A."/>
            <person name="Vandepoele K."/>
            <person name="Beszteri B."/>
            <person name="Gruber A."/>
            <person name="Heijde M."/>
            <person name="Katinka M."/>
            <person name="Mock T."/>
            <person name="Valentin K."/>
            <person name="Verret F."/>
            <person name="Berges J.A."/>
            <person name="Brownlee C."/>
            <person name="Cadoret J.P."/>
            <person name="Chiovitti A."/>
            <person name="Choi C.J."/>
            <person name="Coesel S."/>
            <person name="De Martino A."/>
            <person name="Detter J.C."/>
            <person name="Durkin C."/>
            <person name="Falciatore A."/>
            <person name="Fournet J."/>
            <person name="Haruta M."/>
            <person name="Huysman M.J."/>
            <person name="Jenkins B.D."/>
            <person name="Jiroutova K."/>
            <person name="Jorgensen R.E."/>
            <person name="Joubert Y."/>
            <person name="Kaplan A."/>
            <person name="Kroger N."/>
            <person name="Kroth P.G."/>
            <person name="La Roche J."/>
            <person name="Lindquist E."/>
            <person name="Lommer M."/>
            <person name="Martin-Jezequel V."/>
            <person name="Lopez P.J."/>
            <person name="Lucas S."/>
            <person name="Mangogna M."/>
            <person name="McGinnis K."/>
            <person name="Medlin L.K."/>
            <person name="Montsant A."/>
            <person name="Oudot-Le Secq M.P."/>
            <person name="Napoli C."/>
            <person name="Obornik M."/>
            <person name="Parker M.S."/>
            <person name="Petit J.L."/>
            <person name="Porcel B.M."/>
            <person name="Poulsen N."/>
            <person name="Robison M."/>
            <person name="Rychlewski L."/>
            <person name="Rynearson T.A."/>
            <person name="Schmutz J."/>
            <person name="Shapiro H."/>
            <person name="Siaut M."/>
            <person name="Stanley M."/>
            <person name="Sussman M.R."/>
            <person name="Taylor A.R."/>
            <person name="Vardi A."/>
            <person name="von Dassow P."/>
            <person name="Vyverman W."/>
            <person name="Willis A."/>
            <person name="Wyrwicz L.S."/>
            <person name="Rokhsar D.S."/>
            <person name="Weissenbach J."/>
            <person name="Armbrust E.V."/>
            <person name="Green B.R."/>
            <person name="Van de Peer Y."/>
            <person name="Grigoriev I.V."/>
        </authorList>
    </citation>
    <scope>NUCLEOTIDE SEQUENCE [LARGE SCALE GENOMIC DNA]</scope>
    <source>
        <strain evidence="3 4">CCMP1335</strain>
    </source>
</reference>
<reference evidence="3 4" key="1">
    <citation type="journal article" date="2004" name="Science">
        <title>The genome of the diatom Thalassiosira pseudonana: ecology, evolution, and metabolism.</title>
        <authorList>
            <person name="Armbrust E.V."/>
            <person name="Berges J.A."/>
            <person name="Bowler C."/>
            <person name="Green B.R."/>
            <person name="Martinez D."/>
            <person name="Putnam N.H."/>
            <person name="Zhou S."/>
            <person name="Allen A.E."/>
            <person name="Apt K.E."/>
            <person name="Bechner M."/>
            <person name="Brzezinski M.A."/>
            <person name="Chaal B.K."/>
            <person name="Chiovitti A."/>
            <person name="Davis A.K."/>
            <person name="Demarest M.S."/>
            <person name="Detter J.C."/>
            <person name="Glavina T."/>
            <person name="Goodstein D."/>
            <person name="Hadi M.Z."/>
            <person name="Hellsten U."/>
            <person name="Hildebrand M."/>
            <person name="Jenkins B.D."/>
            <person name="Jurka J."/>
            <person name="Kapitonov V.V."/>
            <person name="Kroger N."/>
            <person name="Lau W.W."/>
            <person name="Lane T.W."/>
            <person name="Larimer F.W."/>
            <person name="Lippmeier J.C."/>
            <person name="Lucas S."/>
            <person name="Medina M."/>
            <person name="Montsant A."/>
            <person name="Obornik M."/>
            <person name="Parker M.S."/>
            <person name="Palenik B."/>
            <person name="Pazour G.J."/>
            <person name="Richardson P.M."/>
            <person name="Rynearson T.A."/>
            <person name="Saito M.A."/>
            <person name="Schwartz D.C."/>
            <person name="Thamatrakoln K."/>
            <person name="Valentin K."/>
            <person name="Vardi A."/>
            <person name="Wilkerson F.P."/>
            <person name="Rokhsar D.S."/>
        </authorList>
    </citation>
    <scope>NUCLEOTIDE SEQUENCE [LARGE SCALE GENOMIC DNA]</scope>
    <source>
        <strain evidence="3 4">CCMP1335</strain>
    </source>
</reference>
<feature type="compositionally biased region" description="Polar residues" evidence="1">
    <location>
        <begin position="197"/>
        <end position="212"/>
    </location>
</feature>
<dbReference type="PaxDb" id="35128-Thaps25389"/>
<dbReference type="Pfam" id="PF03457">
    <property type="entry name" value="HA"/>
    <property type="match status" value="1"/>
</dbReference>
<evidence type="ECO:0000313" key="4">
    <source>
        <dbReference type="Proteomes" id="UP000001449"/>
    </source>
</evidence>
<gene>
    <name evidence="3" type="ORF">THAPS_25389</name>
</gene>
<protein>
    <recommendedName>
        <fullName evidence="2">Helicase-associated domain-containing protein</fullName>
    </recommendedName>
</protein>
<dbReference type="Proteomes" id="UP000001449">
    <property type="component" value="Chromosome 18"/>
</dbReference>
<dbReference type="KEGG" id="tps:THAPS_25389"/>
<organism evidence="3 4">
    <name type="scientific">Thalassiosira pseudonana</name>
    <name type="common">Marine diatom</name>
    <name type="synonym">Cyclotella nana</name>
    <dbReference type="NCBI Taxonomy" id="35128"/>
    <lineage>
        <taxon>Eukaryota</taxon>
        <taxon>Sar</taxon>
        <taxon>Stramenopiles</taxon>
        <taxon>Ochrophyta</taxon>
        <taxon>Bacillariophyta</taxon>
        <taxon>Coscinodiscophyceae</taxon>
        <taxon>Thalassiosirophycidae</taxon>
        <taxon>Thalassiosirales</taxon>
        <taxon>Thalassiosiraceae</taxon>
        <taxon>Thalassiosira</taxon>
    </lineage>
</organism>
<accession>B5YLZ9</accession>
<evidence type="ECO:0000256" key="1">
    <source>
        <dbReference type="SAM" id="MobiDB-lite"/>
    </source>
</evidence>
<keyword evidence="4" id="KW-1185">Reference proteome</keyword>
<feature type="compositionally biased region" description="Low complexity" evidence="1">
    <location>
        <begin position="215"/>
        <end position="226"/>
    </location>
</feature>
<dbReference type="EMBL" id="CP001159">
    <property type="protein sequence ID" value="ACI64322.1"/>
    <property type="molecule type" value="Genomic_DNA"/>
</dbReference>
<dbReference type="HOGENOM" id="CLU_1059540_0_0_1"/>
<evidence type="ECO:0000259" key="2">
    <source>
        <dbReference type="Pfam" id="PF03457"/>
    </source>
</evidence>
<name>B5YLZ9_THAPS</name>